<gene>
    <name evidence="1" type="ORF">C4B68_15720</name>
</gene>
<organism evidence="1 2">
    <name type="scientific">Streptomyces dengpaensis</name>
    <dbReference type="NCBI Taxonomy" id="2049881"/>
    <lineage>
        <taxon>Bacteria</taxon>
        <taxon>Bacillati</taxon>
        <taxon>Actinomycetota</taxon>
        <taxon>Actinomycetes</taxon>
        <taxon>Kitasatosporales</taxon>
        <taxon>Streptomycetaceae</taxon>
        <taxon>Streptomyces</taxon>
    </lineage>
</organism>
<proteinExistence type="predicted"/>
<dbReference type="EMBL" id="CP026652">
    <property type="protein sequence ID" value="AVH56985.1"/>
    <property type="molecule type" value="Genomic_DNA"/>
</dbReference>
<dbReference type="Pfam" id="PF13707">
    <property type="entry name" value="RloB"/>
    <property type="match status" value="1"/>
</dbReference>
<evidence type="ECO:0000313" key="1">
    <source>
        <dbReference type="EMBL" id="AVH56985.1"/>
    </source>
</evidence>
<dbReference type="Proteomes" id="UP000238413">
    <property type="component" value="Chromosome"/>
</dbReference>
<accession>A0ABN5I163</accession>
<protein>
    <submittedName>
        <fullName evidence="1">RloB domain-containing protein</fullName>
    </submittedName>
</protein>
<evidence type="ECO:0000313" key="2">
    <source>
        <dbReference type="Proteomes" id="UP000238413"/>
    </source>
</evidence>
<sequence length="239" mass="27423">MARDKGRDNITGRHKRVLPQDRPREVYVFTEGEVTEPEFIEFVTAQGSRAQQGREVICSVENLNAPSKRRKPLPLVDEAIGKWTEVERAAKKAKLDPKGWNWPQVWCLFDRDQHEDIPTAFARARKAELHVAYSHPCFELWRLLHYQNYTSTFGGVCDSAAARLKNQTGFAQTYGPTIRSVSPELAKRVMPGQLQGKYKKARQHAKQISAGHRGPDQNRWDPYTDVWSFVEDGLDVIDY</sequence>
<dbReference type="RefSeq" id="WP_099500695.1">
    <property type="nucleotide sequence ID" value="NZ_CP026652.1"/>
</dbReference>
<reference evidence="1 2" key="1">
    <citation type="submission" date="2018-02" db="EMBL/GenBank/DDBJ databases">
        <title>Complete genome sequence of Streptomyces dengpaensis, the producer of angucyclines.</title>
        <authorList>
            <person name="Yumei L."/>
        </authorList>
    </citation>
    <scope>NUCLEOTIDE SEQUENCE [LARGE SCALE GENOMIC DNA]</scope>
    <source>
        <strain evidence="1 2">XZHG99</strain>
    </source>
</reference>
<keyword evidence="2" id="KW-1185">Reference proteome</keyword>
<dbReference type="InterPro" id="IPR025591">
    <property type="entry name" value="RloB"/>
</dbReference>
<name>A0ABN5I163_9ACTN</name>